<dbReference type="AlphaFoldDB" id="A0A4R2KX92"/>
<comment type="caution">
    <text evidence="2">The sequence shown here is derived from an EMBL/GenBank/DDBJ whole genome shotgun (WGS) entry which is preliminary data.</text>
</comment>
<proteinExistence type="predicted"/>
<dbReference type="Proteomes" id="UP000294919">
    <property type="component" value="Unassembled WGS sequence"/>
</dbReference>
<sequence length="97" mass="11446">MRFGKGLGLIFRFIYGYLIGYIFVAVIYIAVAITVILFDPEAFSIFIITYIKTPEYNKLKISLLGHVLMVLCGMVEWMKCKNEIKRKKKKRRKQIYE</sequence>
<feature type="transmembrane region" description="Helical" evidence="1">
    <location>
        <begin position="58"/>
        <end position="78"/>
    </location>
</feature>
<dbReference type="EMBL" id="SLWV01000004">
    <property type="protein sequence ID" value="TCO78634.1"/>
    <property type="molecule type" value="Genomic_DNA"/>
</dbReference>
<keyword evidence="3" id="KW-1185">Reference proteome</keyword>
<reference evidence="2 3" key="1">
    <citation type="submission" date="2019-03" db="EMBL/GenBank/DDBJ databases">
        <title>Genomic Encyclopedia of Type Strains, Phase IV (KMG-IV): sequencing the most valuable type-strain genomes for metagenomic binning, comparative biology and taxonomic classification.</title>
        <authorList>
            <person name="Goeker M."/>
        </authorList>
    </citation>
    <scope>NUCLEOTIDE SEQUENCE [LARGE SCALE GENOMIC DNA]</scope>
    <source>
        <strain evidence="2 3">DSM 102940</strain>
    </source>
</reference>
<name>A0A4R2KX92_9FIRM</name>
<accession>A0A4R2KX92</accession>
<organism evidence="2 3">
    <name type="scientific">Marinisporobacter balticus</name>
    <dbReference type="NCBI Taxonomy" id="2018667"/>
    <lineage>
        <taxon>Bacteria</taxon>
        <taxon>Bacillati</taxon>
        <taxon>Bacillota</taxon>
        <taxon>Clostridia</taxon>
        <taxon>Peptostreptococcales</taxon>
        <taxon>Thermotaleaceae</taxon>
        <taxon>Marinisporobacter</taxon>
    </lineage>
</organism>
<gene>
    <name evidence="2" type="ORF">EV214_10417</name>
</gene>
<keyword evidence="1" id="KW-0472">Membrane</keyword>
<evidence type="ECO:0000256" key="1">
    <source>
        <dbReference type="SAM" id="Phobius"/>
    </source>
</evidence>
<dbReference type="RefSeq" id="WP_165916227.1">
    <property type="nucleotide sequence ID" value="NZ_SLWV01000004.1"/>
</dbReference>
<keyword evidence="1" id="KW-0812">Transmembrane</keyword>
<evidence type="ECO:0000313" key="2">
    <source>
        <dbReference type="EMBL" id="TCO78634.1"/>
    </source>
</evidence>
<feature type="transmembrane region" description="Helical" evidence="1">
    <location>
        <begin position="12"/>
        <end position="38"/>
    </location>
</feature>
<evidence type="ECO:0000313" key="3">
    <source>
        <dbReference type="Proteomes" id="UP000294919"/>
    </source>
</evidence>
<protein>
    <submittedName>
        <fullName evidence="2">BioY family protein</fullName>
    </submittedName>
</protein>
<keyword evidence="1" id="KW-1133">Transmembrane helix</keyword>